<protein>
    <submittedName>
        <fullName evidence="1">Uncharacterized protein</fullName>
    </submittedName>
</protein>
<evidence type="ECO:0000313" key="1">
    <source>
        <dbReference type="EMBL" id="JAH72028.1"/>
    </source>
</evidence>
<name>A0A0E9V436_ANGAN</name>
<reference evidence="1" key="2">
    <citation type="journal article" date="2015" name="Fish Shellfish Immunol.">
        <title>Early steps in the European eel (Anguilla anguilla)-Vibrio vulnificus interaction in the gills: Role of the RtxA13 toxin.</title>
        <authorList>
            <person name="Callol A."/>
            <person name="Pajuelo D."/>
            <person name="Ebbesson L."/>
            <person name="Teles M."/>
            <person name="MacKenzie S."/>
            <person name="Amaro C."/>
        </authorList>
    </citation>
    <scope>NUCLEOTIDE SEQUENCE</scope>
</reference>
<organism evidence="1">
    <name type="scientific">Anguilla anguilla</name>
    <name type="common">European freshwater eel</name>
    <name type="synonym">Muraena anguilla</name>
    <dbReference type="NCBI Taxonomy" id="7936"/>
    <lineage>
        <taxon>Eukaryota</taxon>
        <taxon>Metazoa</taxon>
        <taxon>Chordata</taxon>
        <taxon>Craniata</taxon>
        <taxon>Vertebrata</taxon>
        <taxon>Euteleostomi</taxon>
        <taxon>Actinopterygii</taxon>
        <taxon>Neopterygii</taxon>
        <taxon>Teleostei</taxon>
        <taxon>Anguilliformes</taxon>
        <taxon>Anguillidae</taxon>
        <taxon>Anguilla</taxon>
    </lineage>
</organism>
<proteinExistence type="predicted"/>
<dbReference type="EMBL" id="GBXM01036549">
    <property type="protein sequence ID" value="JAH72028.1"/>
    <property type="molecule type" value="Transcribed_RNA"/>
</dbReference>
<sequence>MHVYLKSIFFIFYKR</sequence>
<accession>A0A0E9V436</accession>
<reference evidence="1" key="1">
    <citation type="submission" date="2014-11" db="EMBL/GenBank/DDBJ databases">
        <authorList>
            <person name="Amaro Gonzalez C."/>
        </authorList>
    </citation>
    <scope>NUCLEOTIDE SEQUENCE</scope>
</reference>